<evidence type="ECO:0000313" key="4">
    <source>
        <dbReference type="Proteomes" id="UP000590412"/>
    </source>
</evidence>
<dbReference type="InterPro" id="IPR053881">
    <property type="entry name" value="Utp8_C"/>
</dbReference>
<proteinExistence type="predicted"/>
<gene>
    <name evidence="3" type="ORF">FOB60_004405</name>
</gene>
<evidence type="ECO:0000259" key="1">
    <source>
        <dbReference type="Pfam" id="PF10395"/>
    </source>
</evidence>
<feature type="domain" description="Utp8 C-terminal" evidence="2">
    <location>
        <begin position="378"/>
        <end position="690"/>
    </location>
</feature>
<dbReference type="SUPFAM" id="SSF50978">
    <property type="entry name" value="WD40 repeat-like"/>
    <property type="match status" value="1"/>
</dbReference>
<evidence type="ECO:0000313" key="3">
    <source>
        <dbReference type="EMBL" id="KAF6049022.1"/>
    </source>
</evidence>
<feature type="domain" description="Utp8 beta-propeller" evidence="1">
    <location>
        <begin position="4"/>
        <end position="369"/>
    </location>
</feature>
<dbReference type="Proteomes" id="UP000590412">
    <property type="component" value="Unassembled WGS sequence"/>
</dbReference>
<name>A0A8X7TA47_CANPA</name>
<dbReference type="InterPro" id="IPR036322">
    <property type="entry name" value="WD40_repeat_dom_sf"/>
</dbReference>
<dbReference type="Pfam" id="PF10395">
    <property type="entry name" value="Utp8_b_propeller"/>
    <property type="match status" value="1"/>
</dbReference>
<dbReference type="InterPro" id="IPR018843">
    <property type="entry name" value="Utp8_b-prop"/>
</dbReference>
<organism evidence="3 4">
    <name type="scientific">Candida parapsilosis</name>
    <name type="common">Yeast</name>
    <dbReference type="NCBI Taxonomy" id="5480"/>
    <lineage>
        <taxon>Eukaryota</taxon>
        <taxon>Fungi</taxon>
        <taxon>Dikarya</taxon>
        <taxon>Ascomycota</taxon>
        <taxon>Saccharomycotina</taxon>
        <taxon>Pichiomycetes</taxon>
        <taxon>Debaryomycetaceae</taxon>
        <taxon>Candida/Lodderomyces clade</taxon>
        <taxon>Candida</taxon>
    </lineage>
</organism>
<protein>
    <submittedName>
        <fullName evidence="3">Utp8 family protein</fullName>
    </submittedName>
</protein>
<dbReference type="EMBL" id="JABWAB010000006">
    <property type="protein sequence ID" value="KAF6049022.1"/>
    <property type="molecule type" value="Genomic_DNA"/>
</dbReference>
<accession>A0A8X7TA47</accession>
<comment type="caution">
    <text evidence="3">The sequence shown here is derived from an EMBL/GenBank/DDBJ whole genome shotgun (WGS) entry which is preliminary data.</text>
</comment>
<sequence>MSSPQLTDQYPVLSLPRVNDVPLPQKLVIPQINQTDVSSTSSIIDIGVSNSMLASYITKPSPKLIWSYSIKPTVGIKCIDVWHTTTTRKLYIAGLEERKKPRILVIETENGSTEDGSFSISTVGEMELAVGKDQVVAVKFLSTEDIVVVYQSGSVQMVNYNEKLTFGTKYQNEGNVIYSTFITDLDDLLLLTVSRSKTLTTYNLISISTSKILPVQSYQTKPVTGASYTYSSGILYQYHDGVIDSFSITNFHIQKSVSVLPIINTEELVSIVSPAPDRILLGNANMIYLLNFKFEAVLSQFKSVSSTSNPVPDKVYLNQVAQVKGSSQSTQSTRAYYVNLKNKDNNVYLNVIDVNVGLNKLNECLGKSIEGGNNQDFSQVVDLYNGDDNEPTAPTSGELDQVYQTLEQACKAKNVNKWESILIPYLKTHKSWQEINKSKPKSKTYQFKEFDVENDRIVDVNFINSIFDLIFTTEPLQFKDAQFIPEYTLMYLLTNPIYPKAYTTNLVQLLHDTGNITLLKQAIKTCSNIPLNDLLIQFVTTEDMDIFNELINRIVSDFAVTEITTSLKDIMPQYSTDTIALINKVLSTSNDKGWILVEILVDISGLFNWSQENILRLNQIIDARLANLDINAYNLTLIDQVQLKKNQLKKSKNTSVDGALTITDQTQLNKRMESDSNEKVPLYSIERLEI</sequence>
<dbReference type="Pfam" id="PF22542">
    <property type="entry name" value="Utp8_C"/>
    <property type="match status" value="1"/>
</dbReference>
<reference evidence="3" key="1">
    <citation type="submission" date="2020-03" db="EMBL/GenBank/DDBJ databases">
        <title>FDA dAtabase for Regulatory Grade micrObial Sequences (FDA-ARGOS): Supporting development and validation of Infectious Disease Dx tests.</title>
        <authorList>
            <person name="Campos J."/>
            <person name="Goldberg B."/>
            <person name="Tallon L."/>
            <person name="Sadzewicz L."/>
            <person name="Vavikolanu K."/>
            <person name="Mehta A."/>
            <person name="Aluvathingal J."/>
            <person name="Nadendla S."/>
            <person name="Nandy P."/>
            <person name="Geyer C."/>
            <person name="Yan Y."/>
            <person name="Sichtig H."/>
        </authorList>
    </citation>
    <scope>NUCLEOTIDE SEQUENCE [LARGE SCALE GENOMIC DNA]</scope>
    <source>
        <strain evidence="3">FDAARGOS_652</strain>
    </source>
</reference>
<evidence type="ECO:0000259" key="2">
    <source>
        <dbReference type="Pfam" id="PF22542"/>
    </source>
</evidence>
<dbReference type="AlphaFoldDB" id="A0A8X7TA47"/>